<dbReference type="Proteomes" id="UP000076154">
    <property type="component" value="Unassembled WGS sequence"/>
</dbReference>
<evidence type="ECO:0000256" key="3">
    <source>
        <dbReference type="ARBA" id="ARBA00022840"/>
    </source>
</evidence>
<feature type="compositionally biased region" description="Basic and acidic residues" evidence="4">
    <location>
        <begin position="1077"/>
        <end position="1088"/>
    </location>
</feature>
<dbReference type="SMART" id="SM00487">
    <property type="entry name" value="DEXDc"/>
    <property type="match status" value="1"/>
</dbReference>
<keyword evidence="7" id="KW-1185">Reference proteome</keyword>
<keyword evidence="3" id="KW-0067">ATP-binding</keyword>
<feature type="compositionally biased region" description="Low complexity" evidence="4">
    <location>
        <begin position="1178"/>
        <end position="1187"/>
    </location>
</feature>
<dbReference type="InterPro" id="IPR038718">
    <property type="entry name" value="SNF2-like_sf"/>
</dbReference>
<dbReference type="Gene3D" id="3.40.50.10810">
    <property type="entry name" value="Tandem AAA-ATPase domain"/>
    <property type="match status" value="1"/>
</dbReference>
<proteinExistence type="predicted"/>
<dbReference type="SUPFAM" id="SSF52540">
    <property type="entry name" value="P-loop containing nucleoside triphosphate hydrolases"/>
    <property type="match status" value="2"/>
</dbReference>
<evidence type="ECO:0000259" key="5">
    <source>
        <dbReference type="PROSITE" id="PS51192"/>
    </source>
</evidence>
<feature type="domain" description="Helicase ATP-binding" evidence="5">
    <location>
        <begin position="411"/>
        <end position="640"/>
    </location>
</feature>
<gene>
    <name evidence="6" type="primary">SNF2</name>
    <name evidence="6" type="ORF">Hypma_014472</name>
</gene>
<feature type="compositionally biased region" description="Low complexity" evidence="4">
    <location>
        <begin position="1282"/>
        <end position="1299"/>
    </location>
</feature>
<feature type="compositionally biased region" description="Polar residues" evidence="4">
    <location>
        <begin position="1091"/>
        <end position="1103"/>
    </location>
</feature>
<dbReference type="InterPro" id="IPR049730">
    <property type="entry name" value="SNF2/RAD54-like_C"/>
</dbReference>
<dbReference type="STRING" id="39966.A0A369JJU3"/>
<feature type="region of interest" description="Disordered" evidence="4">
    <location>
        <begin position="963"/>
        <end position="1339"/>
    </location>
</feature>
<comment type="caution">
    <text evidence="6">The sequence shown here is derived from an EMBL/GenBank/DDBJ whole genome shotgun (WGS) entry which is preliminary data.</text>
</comment>
<dbReference type="CDD" id="cd18793">
    <property type="entry name" value="SF2_C_SNF"/>
    <property type="match status" value="1"/>
</dbReference>
<dbReference type="InterPro" id="IPR014001">
    <property type="entry name" value="Helicase_ATP-bd"/>
</dbReference>
<dbReference type="Gene3D" id="3.40.50.300">
    <property type="entry name" value="P-loop containing nucleotide triphosphate hydrolases"/>
    <property type="match status" value="1"/>
</dbReference>
<dbReference type="InterPro" id="IPR001650">
    <property type="entry name" value="Helicase_C-like"/>
</dbReference>
<sequence length="1339" mass="148444">MPSHTAASALVKLYSSKGTPWEWSNWQDITKIRQGLFPDDDKNLPPGWTRKNAIDVQSYFRAYHQLPSEEKKIAFATNSKASAYPGREFWNAWVCRHWNSWGIHNFVVGELREWNVHPLNILIREHHDVNVVWPTSDFYIPMILDSLAMKLFGEEAFPDGSDVLTTELRKCLQIIAQRSWSTIRKQVGAMKSRRNEIEATALAAFKDLEGGKPTKAKVSRAIRAVAKWKECAELFHTDENIKKADDMLAELQVIMEGLGAKLKKPVKPVEPKGICKVSEADLKSLATEEDVTNILNLYHEYFDEDAEDEDAPPISDALPAQQQLNDCGGDFGMEVEAEMSLVTLLFNLGFKTGLPMVFNTLRDRSGLSPWDDPTPFADPNPDPMPENFSKMRLHWHQLAGTHSIVRSVFTKGSNPHTTGVLVGDEVGLGKTAQAITLIAFLNQVIWLQSETTRKPPRMLADRQYLGESVKVPSLPHLIVCPGTLVAQWVSELKILLRPKSVDIFVYDSQTNGKYFWGPSGPLRLSNHLPHNRIVVVSHSRAKQALFKELNDNHSASKKKRKDRRPWDIPPTKRSLDRTIFGQTFLTAVVDEAHHMRNMGRKHAAALRVLQQSSVRIIMTATPLHTSSKDIASMGRLVGIPYFFTEASYIEEKSDAAAVRRAKKLDDDGEALLAEQLRAVKRLQGYCLGHFLRRTTESRDFEGKVLLPLPPYIEILGVLTLTERETKIVQTRAEDAKAAVESSSSSTRIQTKKFYLEYRTAVGYAKENPADLWPSFKTLEEWEPVKSTKMDVCAQICSHYLTHDDVEDVAFVEGKPVFPEIVAIPGKEVLKTRRIIIYSEFSSMAPLLQNVLRLYGIASLAINGKVTFDKVFIFSSVGSAGLNLAVADVVIFFDQPWSAQDERQIRGRAYRQPQKKIVKVIHLLANDSADLLMNDVARAKRDMFDVFVNKELGEDLRQLLKGCIPDDLDDTNEEAESKPSRKKSKKPKQPVVVDEDELDELPATSEQDSSMLTSDGEGLSDGPTSTMSDSVHDQDAVSEPEIEVLGPKEAGPEQPKMKHPPMFTDDEDDGELPVVSGREGDVVMEDARLKRPSTSRTESSNALSSLDMYPSSPEIPSGAAGDRSPPTKRPRQGTVGEESRAQILASPTHPQAAVPVIPPRRISRWEDDTSSKTTDDTSSKTTMPSMSPGTIVPGAPASKGAEETQEKDSSSTTTMPPLSSEPTRRTFLAPRPEPAPGVSTSKRPNPFAPKPGSEPAGCANAPQQTYTTRRPNPFAPKPSEPVAGSSSAPRPTTSATPNPSVRNPAPPGVPSRQPGRLDEVAAPPKSALMGFRPTRKTKKP</sequence>
<dbReference type="SMART" id="SM00490">
    <property type="entry name" value="HELICc"/>
    <property type="match status" value="1"/>
</dbReference>
<feature type="compositionally biased region" description="Polar residues" evidence="4">
    <location>
        <begin position="1003"/>
        <end position="1012"/>
    </location>
</feature>
<keyword evidence="2" id="KW-0378">Hydrolase</keyword>
<dbReference type="InterPro" id="IPR000330">
    <property type="entry name" value="SNF2_N"/>
</dbReference>
<dbReference type="PANTHER" id="PTHR10799">
    <property type="entry name" value="SNF2/RAD54 HELICASE FAMILY"/>
    <property type="match status" value="1"/>
</dbReference>
<dbReference type="EMBL" id="LUEZ02000085">
    <property type="protein sequence ID" value="RDB19056.1"/>
    <property type="molecule type" value="Genomic_DNA"/>
</dbReference>
<reference evidence="6" key="1">
    <citation type="submission" date="2018-04" db="EMBL/GenBank/DDBJ databases">
        <title>Whole genome sequencing of Hypsizygus marmoreus.</title>
        <authorList>
            <person name="Choi I.-G."/>
            <person name="Min B."/>
            <person name="Kim J.-G."/>
            <person name="Kim S."/>
            <person name="Oh Y.-L."/>
            <person name="Kong W.-S."/>
            <person name="Park H."/>
            <person name="Jeong J."/>
            <person name="Song E.-S."/>
        </authorList>
    </citation>
    <scope>NUCLEOTIDE SEQUENCE [LARGE SCALE GENOMIC DNA]</scope>
    <source>
        <strain evidence="6">51987-8</strain>
    </source>
</reference>
<dbReference type="GO" id="GO:0005524">
    <property type="term" value="F:ATP binding"/>
    <property type="evidence" value="ECO:0007669"/>
    <property type="project" value="InterPro"/>
</dbReference>
<dbReference type="PROSITE" id="PS51192">
    <property type="entry name" value="HELICASE_ATP_BIND_1"/>
    <property type="match status" value="1"/>
</dbReference>
<feature type="compositionally biased region" description="Low complexity" evidence="4">
    <location>
        <begin position="1209"/>
        <end position="1220"/>
    </location>
</feature>
<evidence type="ECO:0000256" key="4">
    <source>
        <dbReference type="SAM" id="MobiDB-lite"/>
    </source>
</evidence>
<dbReference type="GO" id="GO:0016787">
    <property type="term" value="F:hydrolase activity"/>
    <property type="evidence" value="ECO:0007669"/>
    <property type="project" value="UniProtKB-KW"/>
</dbReference>
<dbReference type="OrthoDB" id="3270319at2759"/>
<evidence type="ECO:0000313" key="7">
    <source>
        <dbReference type="Proteomes" id="UP000076154"/>
    </source>
</evidence>
<dbReference type="InParanoid" id="A0A369JJU3"/>
<organism evidence="6 7">
    <name type="scientific">Hypsizygus marmoreus</name>
    <name type="common">White beech mushroom</name>
    <name type="synonym">Agaricus marmoreus</name>
    <dbReference type="NCBI Taxonomy" id="39966"/>
    <lineage>
        <taxon>Eukaryota</taxon>
        <taxon>Fungi</taxon>
        <taxon>Dikarya</taxon>
        <taxon>Basidiomycota</taxon>
        <taxon>Agaricomycotina</taxon>
        <taxon>Agaricomycetes</taxon>
        <taxon>Agaricomycetidae</taxon>
        <taxon>Agaricales</taxon>
        <taxon>Tricholomatineae</taxon>
        <taxon>Lyophyllaceae</taxon>
        <taxon>Hypsizygus</taxon>
    </lineage>
</organism>
<dbReference type="Pfam" id="PF00176">
    <property type="entry name" value="SNF2-rel_dom"/>
    <property type="match status" value="1"/>
</dbReference>
<dbReference type="Pfam" id="PF00271">
    <property type="entry name" value="Helicase_C"/>
    <property type="match status" value="1"/>
</dbReference>
<keyword evidence="1" id="KW-0547">Nucleotide-binding</keyword>
<feature type="compositionally biased region" description="Basic and acidic residues" evidence="4">
    <location>
        <begin position="1199"/>
        <end position="1208"/>
    </location>
</feature>
<evidence type="ECO:0000256" key="1">
    <source>
        <dbReference type="ARBA" id="ARBA00022741"/>
    </source>
</evidence>
<evidence type="ECO:0000256" key="2">
    <source>
        <dbReference type="ARBA" id="ARBA00022801"/>
    </source>
</evidence>
<feature type="region of interest" description="Disordered" evidence="4">
    <location>
        <begin position="547"/>
        <end position="573"/>
    </location>
</feature>
<name>A0A369JJU3_HYPMA</name>
<feature type="compositionally biased region" description="Polar residues" evidence="4">
    <location>
        <begin position="1260"/>
        <end position="1269"/>
    </location>
</feature>
<evidence type="ECO:0000313" key="6">
    <source>
        <dbReference type="EMBL" id="RDB19056.1"/>
    </source>
</evidence>
<protein>
    <submittedName>
        <fullName evidence="6">Transcription regulatory protein SNF2</fullName>
    </submittedName>
</protein>
<dbReference type="InterPro" id="IPR027417">
    <property type="entry name" value="P-loop_NTPase"/>
</dbReference>
<accession>A0A369JJU3</accession>
<feature type="compositionally biased region" description="Basic and acidic residues" evidence="4">
    <location>
        <begin position="1162"/>
        <end position="1177"/>
    </location>
</feature>